<dbReference type="Proteomes" id="UP000473325">
    <property type="component" value="Unassembled WGS sequence"/>
</dbReference>
<protein>
    <submittedName>
        <fullName evidence="6">MerR family transcriptional regulator</fullName>
    </submittedName>
</protein>
<comment type="caution">
    <text evidence="6">The sequence shown here is derived from an EMBL/GenBank/DDBJ whole genome shotgun (WGS) entry which is preliminary data.</text>
</comment>
<evidence type="ECO:0000259" key="5">
    <source>
        <dbReference type="PROSITE" id="PS50937"/>
    </source>
</evidence>
<dbReference type="SMART" id="SM00422">
    <property type="entry name" value="HTH_MERR"/>
    <property type="match status" value="1"/>
</dbReference>
<dbReference type="RefSeq" id="WP_160879723.1">
    <property type="nucleotide sequence ID" value="NZ_WUEK01000015.1"/>
</dbReference>
<evidence type="ECO:0000256" key="4">
    <source>
        <dbReference type="ARBA" id="ARBA00023163"/>
    </source>
</evidence>
<dbReference type="EMBL" id="WUEK01000015">
    <property type="protein sequence ID" value="MXG91787.1"/>
    <property type="molecule type" value="Genomic_DNA"/>
</dbReference>
<gene>
    <name evidence="6" type="ORF">GRQ65_19780</name>
</gene>
<dbReference type="PANTHER" id="PTHR30204:SF69">
    <property type="entry name" value="MERR-FAMILY TRANSCRIPTIONAL REGULATOR"/>
    <property type="match status" value="1"/>
</dbReference>
<evidence type="ECO:0000256" key="3">
    <source>
        <dbReference type="ARBA" id="ARBA00023125"/>
    </source>
</evidence>
<feature type="domain" description="HTH merR-type" evidence="5">
    <location>
        <begin position="8"/>
        <end position="77"/>
    </location>
</feature>
<dbReference type="GO" id="GO:0003677">
    <property type="term" value="F:DNA binding"/>
    <property type="evidence" value="ECO:0007669"/>
    <property type="project" value="UniProtKB-KW"/>
</dbReference>
<keyword evidence="4" id="KW-0804">Transcription</keyword>
<dbReference type="GO" id="GO:0003700">
    <property type="term" value="F:DNA-binding transcription factor activity"/>
    <property type="evidence" value="ECO:0007669"/>
    <property type="project" value="InterPro"/>
</dbReference>
<keyword evidence="2" id="KW-0805">Transcription regulation</keyword>
<keyword evidence="1" id="KW-0678">Repressor</keyword>
<name>A0A6L7F3I3_9ACTN</name>
<organism evidence="6 7">
    <name type="scientific">Nocardioides flavescens</name>
    <dbReference type="NCBI Taxonomy" id="2691959"/>
    <lineage>
        <taxon>Bacteria</taxon>
        <taxon>Bacillati</taxon>
        <taxon>Actinomycetota</taxon>
        <taxon>Actinomycetes</taxon>
        <taxon>Propionibacteriales</taxon>
        <taxon>Nocardioidaceae</taxon>
        <taxon>Nocardioides</taxon>
    </lineage>
</organism>
<evidence type="ECO:0000256" key="2">
    <source>
        <dbReference type="ARBA" id="ARBA00023015"/>
    </source>
</evidence>
<dbReference type="AlphaFoldDB" id="A0A6L7F3I3"/>
<dbReference type="Pfam" id="PF13411">
    <property type="entry name" value="MerR_1"/>
    <property type="match status" value="1"/>
</dbReference>
<keyword evidence="3" id="KW-0238">DNA-binding</keyword>
<dbReference type="InterPro" id="IPR019278">
    <property type="entry name" value="DICT_dom"/>
</dbReference>
<dbReference type="Pfam" id="PF10069">
    <property type="entry name" value="DICT"/>
    <property type="match status" value="1"/>
</dbReference>
<proteinExistence type="predicted"/>
<keyword evidence="7" id="KW-1185">Reference proteome</keyword>
<accession>A0A6L7F3I3</accession>
<dbReference type="InterPro" id="IPR000551">
    <property type="entry name" value="MerR-type_HTH_dom"/>
</dbReference>
<dbReference type="Gene3D" id="1.10.1660.10">
    <property type="match status" value="1"/>
</dbReference>
<evidence type="ECO:0000256" key="1">
    <source>
        <dbReference type="ARBA" id="ARBA00022491"/>
    </source>
</evidence>
<dbReference type="InterPro" id="IPR047057">
    <property type="entry name" value="MerR_fam"/>
</dbReference>
<dbReference type="PROSITE" id="PS50937">
    <property type="entry name" value="HTH_MERR_2"/>
    <property type="match status" value="1"/>
</dbReference>
<dbReference type="PANTHER" id="PTHR30204">
    <property type="entry name" value="REDOX-CYCLING DRUG-SENSING TRANSCRIPTIONAL ACTIVATOR SOXR"/>
    <property type="match status" value="1"/>
</dbReference>
<reference evidence="6 7" key="1">
    <citation type="submission" date="2019-12" db="EMBL/GenBank/DDBJ databases">
        <authorList>
            <person name="Kun Z."/>
        </authorList>
    </citation>
    <scope>NUCLEOTIDE SEQUENCE [LARGE SCALE GENOMIC DNA]</scope>
    <source>
        <strain evidence="6 7">YIM 123512</strain>
    </source>
</reference>
<dbReference type="SUPFAM" id="SSF46955">
    <property type="entry name" value="Putative DNA-binding domain"/>
    <property type="match status" value="1"/>
</dbReference>
<sequence>MTVPMNDLLTIGDLETRTGVPSSTLRAWERRLGFPTPVRSVGGQRRYRESDAVLVERVQAERARGLSLAAAVAAVRRSESVGSDSLYATLRARHPELDVLPVSFNVMRALTSAIEDECLAHASSPVVFGGFQDVQSFEVAADRWRELARTARTAVAFSAFPETLGEAEPARVALPRHSPMLNEWTLICDDPQLSVVLVAWELPRRRTDHGPRRFEALLVMDPQIVREAALFCSGIARQAGLPDLDHVTAEVAVGSAEDPRRTASLLRRFATYADD</sequence>
<evidence type="ECO:0000313" key="6">
    <source>
        <dbReference type="EMBL" id="MXG91787.1"/>
    </source>
</evidence>
<evidence type="ECO:0000313" key="7">
    <source>
        <dbReference type="Proteomes" id="UP000473325"/>
    </source>
</evidence>
<dbReference type="InterPro" id="IPR009061">
    <property type="entry name" value="DNA-bd_dom_put_sf"/>
</dbReference>